<dbReference type="Gene3D" id="2.40.160.210">
    <property type="entry name" value="Acyl-CoA thioesterase, double hotdog domain"/>
    <property type="match status" value="1"/>
</dbReference>
<feature type="domain" description="Acyl-CoA thioesterase-like C-terminal" evidence="4">
    <location>
        <begin position="159"/>
        <end position="289"/>
    </location>
</feature>
<evidence type="ECO:0000313" key="6">
    <source>
        <dbReference type="Proteomes" id="UP001175271"/>
    </source>
</evidence>
<evidence type="ECO:0000256" key="1">
    <source>
        <dbReference type="ARBA" id="ARBA00006538"/>
    </source>
</evidence>
<dbReference type="GO" id="GO:0005782">
    <property type="term" value="C:peroxisomal matrix"/>
    <property type="evidence" value="ECO:0007669"/>
    <property type="project" value="UniProtKB-SubCell"/>
</dbReference>
<dbReference type="GO" id="GO:0047617">
    <property type="term" value="F:fatty acyl-CoA hydrolase activity"/>
    <property type="evidence" value="ECO:0007669"/>
    <property type="project" value="InterPro"/>
</dbReference>
<dbReference type="CDD" id="cd03445">
    <property type="entry name" value="Thioesterase_II_repeat2"/>
    <property type="match status" value="1"/>
</dbReference>
<dbReference type="SUPFAM" id="SSF54637">
    <property type="entry name" value="Thioesterase/thiol ester dehydrase-isomerase"/>
    <property type="match status" value="2"/>
</dbReference>
<keyword evidence="2" id="KW-0378">Hydrolase</keyword>
<evidence type="ECO:0000259" key="4">
    <source>
        <dbReference type="Pfam" id="PF20789"/>
    </source>
</evidence>
<dbReference type="InterPro" id="IPR042171">
    <property type="entry name" value="Acyl-CoA_hotdog"/>
</dbReference>
<feature type="domain" description="Acyl-CoA thioesterase-like N-terminal HotDog" evidence="3">
    <location>
        <begin position="51"/>
        <end position="128"/>
    </location>
</feature>
<sequence>MYLCSCCPLRFLSISEMGSLLEPVLSRHWTNVEEVAEDTFEGTCVSQEPDGRVYGGHVLAQSLAAAYHTAPEGFVVNSLHCYFVRGGREDVTITYKVKTVRNGRNFAVRFVEAMQQEKVIHIAEVSFQKNAAFPVISLSPVFPSVPAPESLEPVVSETMDRMTPQLDVRPCDWEVHRKEKTATKRCVWLKYRVPVGSEDFKLSHSTLAFMSDMHIAGTGTLFLPKGTKINLLTTMDHSLWLHRDRFDVNDWILYEQECVGHAKSRSIIHGRLWSKDGRLLMSTSQEALVYTDIGETTEHRSKM</sequence>
<evidence type="ECO:0000313" key="5">
    <source>
        <dbReference type="EMBL" id="KAK0426944.1"/>
    </source>
</evidence>
<dbReference type="InterPro" id="IPR003703">
    <property type="entry name" value="Acyl_CoA_thio"/>
</dbReference>
<dbReference type="InterPro" id="IPR049450">
    <property type="entry name" value="ACOT8-like_C"/>
</dbReference>
<dbReference type="Pfam" id="PF20789">
    <property type="entry name" value="4HBT_3C"/>
    <property type="match status" value="1"/>
</dbReference>
<dbReference type="PANTHER" id="PTHR11066">
    <property type="entry name" value="ACYL-COA THIOESTERASE"/>
    <property type="match status" value="1"/>
</dbReference>
<organism evidence="5 6">
    <name type="scientific">Steinernema hermaphroditum</name>
    <dbReference type="NCBI Taxonomy" id="289476"/>
    <lineage>
        <taxon>Eukaryota</taxon>
        <taxon>Metazoa</taxon>
        <taxon>Ecdysozoa</taxon>
        <taxon>Nematoda</taxon>
        <taxon>Chromadorea</taxon>
        <taxon>Rhabditida</taxon>
        <taxon>Tylenchina</taxon>
        <taxon>Panagrolaimomorpha</taxon>
        <taxon>Strongyloidoidea</taxon>
        <taxon>Steinernematidae</taxon>
        <taxon>Steinernema</taxon>
    </lineage>
</organism>
<dbReference type="CDD" id="cd03444">
    <property type="entry name" value="Thioesterase_II_repeat1"/>
    <property type="match status" value="1"/>
</dbReference>
<keyword evidence="6" id="KW-1185">Reference proteome</keyword>
<dbReference type="EMBL" id="JAUCMV010000001">
    <property type="protein sequence ID" value="KAK0426944.1"/>
    <property type="molecule type" value="Genomic_DNA"/>
</dbReference>
<dbReference type="InterPro" id="IPR049449">
    <property type="entry name" value="TesB_ACOT8-like_N"/>
</dbReference>
<evidence type="ECO:0000259" key="3">
    <source>
        <dbReference type="Pfam" id="PF13622"/>
    </source>
</evidence>
<evidence type="ECO:0008006" key="7">
    <source>
        <dbReference type="Google" id="ProtNLM"/>
    </source>
</evidence>
<comment type="similarity">
    <text evidence="1">Belongs to the C/M/P thioester hydrolase family.</text>
</comment>
<reference evidence="5" key="1">
    <citation type="submission" date="2023-06" db="EMBL/GenBank/DDBJ databases">
        <title>Genomic analysis of the entomopathogenic nematode Steinernema hermaphroditum.</title>
        <authorList>
            <person name="Schwarz E.M."/>
            <person name="Heppert J.K."/>
            <person name="Baniya A."/>
            <person name="Schwartz H.T."/>
            <person name="Tan C.-H."/>
            <person name="Antoshechkin I."/>
            <person name="Sternberg P.W."/>
            <person name="Goodrich-Blair H."/>
            <person name="Dillman A.R."/>
        </authorList>
    </citation>
    <scope>NUCLEOTIDE SEQUENCE</scope>
    <source>
        <strain evidence="5">PS9179</strain>
        <tissue evidence="5">Whole animal</tissue>
    </source>
</reference>
<dbReference type="GO" id="GO:0006637">
    <property type="term" value="P:acyl-CoA metabolic process"/>
    <property type="evidence" value="ECO:0007669"/>
    <property type="project" value="InterPro"/>
</dbReference>
<evidence type="ECO:0000256" key="2">
    <source>
        <dbReference type="ARBA" id="ARBA00022801"/>
    </source>
</evidence>
<protein>
    <recommendedName>
        <fullName evidence="7">Acyl-CoA thioesterase II domain-containing protein</fullName>
    </recommendedName>
</protein>
<comment type="caution">
    <text evidence="5">The sequence shown here is derived from an EMBL/GenBank/DDBJ whole genome shotgun (WGS) entry which is preliminary data.</text>
</comment>
<gene>
    <name evidence="5" type="ORF">QR680_009980</name>
</gene>
<dbReference type="Pfam" id="PF13622">
    <property type="entry name" value="4HBT_3"/>
    <property type="match status" value="1"/>
</dbReference>
<dbReference type="PANTHER" id="PTHR11066:SF37">
    <property type="entry name" value="ACYL-COA THIOESTERASE II"/>
    <property type="match status" value="1"/>
</dbReference>
<dbReference type="Proteomes" id="UP001175271">
    <property type="component" value="Unassembled WGS sequence"/>
</dbReference>
<dbReference type="InterPro" id="IPR029069">
    <property type="entry name" value="HotDog_dom_sf"/>
</dbReference>
<dbReference type="AlphaFoldDB" id="A0AA39INZ4"/>
<proteinExistence type="inferred from homology"/>
<dbReference type="GO" id="GO:0009062">
    <property type="term" value="P:fatty acid catabolic process"/>
    <property type="evidence" value="ECO:0007669"/>
    <property type="project" value="TreeGrafter"/>
</dbReference>
<accession>A0AA39INZ4</accession>
<name>A0AA39INZ4_9BILA</name>